<protein>
    <submittedName>
        <fullName evidence="3">Prepilin-type N-terminal cleavage/methylation domain-containing protein</fullName>
    </submittedName>
</protein>
<evidence type="ECO:0000313" key="3">
    <source>
        <dbReference type="EMBL" id="PRY68776.1"/>
    </source>
</evidence>
<feature type="compositionally biased region" description="Polar residues" evidence="1">
    <location>
        <begin position="76"/>
        <end position="93"/>
    </location>
</feature>
<dbReference type="Gene3D" id="3.30.700.10">
    <property type="entry name" value="Glycoprotein, Type 4 Pilin"/>
    <property type="match status" value="1"/>
</dbReference>
<keyword evidence="2" id="KW-1133">Transmembrane helix</keyword>
<dbReference type="PANTHER" id="PTHR30093:SF47">
    <property type="entry name" value="TYPE IV PILUS NON-CORE MINOR PILIN PILE"/>
    <property type="match status" value="1"/>
</dbReference>
<feature type="transmembrane region" description="Helical" evidence="2">
    <location>
        <begin position="100"/>
        <end position="122"/>
    </location>
</feature>
<sequence length="211" mass="22735">MPSTVLLCSRLRKATGGRKASLGRRILHGPQAPPKPSCKQPLTSQAWHFCSLTLSQRHVLIHTETNASTRRETHRVTPTSTRFRPQGPSGSTRRSAGFTLIELMIAVAVIGILASIAIPNYLNYLEGARRTDAHAGLMQAAQQLERCYTASSTYSSCSITTTSPEEIYTISVSVTGGGTGFTLTAMTSEPDGCSENITLTHQGVRDPSGCW</sequence>
<name>A0A2T0VF23_9GAMM</name>
<dbReference type="EMBL" id="PVTM01000015">
    <property type="protein sequence ID" value="PRY68776.1"/>
    <property type="molecule type" value="Genomic_DNA"/>
</dbReference>
<dbReference type="PANTHER" id="PTHR30093">
    <property type="entry name" value="GENERAL SECRETION PATHWAY PROTEIN G"/>
    <property type="match status" value="1"/>
</dbReference>
<comment type="caution">
    <text evidence="3">The sequence shown here is derived from an EMBL/GenBank/DDBJ whole genome shotgun (WGS) entry which is preliminary data.</text>
</comment>
<feature type="region of interest" description="Disordered" evidence="1">
    <location>
        <begin position="67"/>
        <end position="93"/>
    </location>
</feature>
<keyword evidence="4" id="KW-1185">Reference proteome</keyword>
<keyword evidence="2" id="KW-0472">Membrane</keyword>
<dbReference type="NCBIfam" id="TIGR02532">
    <property type="entry name" value="IV_pilin_GFxxxE"/>
    <property type="match status" value="1"/>
</dbReference>
<dbReference type="Pfam" id="PF07963">
    <property type="entry name" value="N_methyl"/>
    <property type="match status" value="1"/>
</dbReference>
<gene>
    <name evidence="3" type="ORF">BCL64_11553</name>
</gene>
<dbReference type="AlphaFoldDB" id="A0A2T0VF23"/>
<organism evidence="3 4">
    <name type="scientific">Halomonas ventosae</name>
    <dbReference type="NCBI Taxonomy" id="229007"/>
    <lineage>
        <taxon>Bacteria</taxon>
        <taxon>Pseudomonadati</taxon>
        <taxon>Pseudomonadota</taxon>
        <taxon>Gammaproteobacteria</taxon>
        <taxon>Oceanospirillales</taxon>
        <taxon>Halomonadaceae</taxon>
        <taxon>Halomonas</taxon>
    </lineage>
</organism>
<dbReference type="InterPro" id="IPR012902">
    <property type="entry name" value="N_methyl_site"/>
</dbReference>
<reference evidence="3 4" key="1">
    <citation type="submission" date="2018-03" db="EMBL/GenBank/DDBJ databases">
        <title>Comparative analysis of microorganisms from saline springs in Andes Mountain Range, Colombia.</title>
        <authorList>
            <person name="Rubin E."/>
        </authorList>
    </citation>
    <scope>NUCLEOTIDE SEQUENCE [LARGE SCALE GENOMIC DNA]</scope>
    <source>
        <strain evidence="3 4">USBA 854</strain>
    </source>
</reference>
<evidence type="ECO:0000313" key="4">
    <source>
        <dbReference type="Proteomes" id="UP000239896"/>
    </source>
</evidence>
<dbReference type="InterPro" id="IPR031982">
    <property type="entry name" value="PilE-like"/>
</dbReference>
<dbReference type="GO" id="GO:0043683">
    <property type="term" value="P:type IV pilus assembly"/>
    <property type="evidence" value="ECO:0007669"/>
    <property type="project" value="InterPro"/>
</dbReference>
<evidence type="ECO:0000256" key="1">
    <source>
        <dbReference type="SAM" id="MobiDB-lite"/>
    </source>
</evidence>
<dbReference type="PROSITE" id="PS00409">
    <property type="entry name" value="PROKAR_NTER_METHYL"/>
    <property type="match status" value="1"/>
</dbReference>
<proteinExistence type="predicted"/>
<dbReference type="SUPFAM" id="SSF54523">
    <property type="entry name" value="Pili subunits"/>
    <property type="match status" value="1"/>
</dbReference>
<evidence type="ECO:0000256" key="2">
    <source>
        <dbReference type="SAM" id="Phobius"/>
    </source>
</evidence>
<dbReference type="Proteomes" id="UP000239896">
    <property type="component" value="Unassembled WGS sequence"/>
</dbReference>
<dbReference type="InterPro" id="IPR045584">
    <property type="entry name" value="Pilin-like"/>
</dbReference>
<accession>A0A2T0VF23</accession>
<dbReference type="Pfam" id="PF16732">
    <property type="entry name" value="ComP_DUS"/>
    <property type="match status" value="1"/>
</dbReference>
<keyword evidence="2" id="KW-0812">Transmembrane</keyword>